<protein>
    <recommendedName>
        <fullName evidence="1">Prion-inhibition and propagation HeLo domain-containing protein</fullName>
    </recommendedName>
</protein>
<feature type="domain" description="Prion-inhibition and propagation HeLo" evidence="1">
    <location>
        <begin position="22"/>
        <end position="191"/>
    </location>
</feature>
<evidence type="ECO:0000313" key="2">
    <source>
        <dbReference type="EMBL" id="PMD18488.1"/>
    </source>
</evidence>
<dbReference type="AlphaFoldDB" id="A0A2J6PWU4"/>
<dbReference type="STRING" id="1745343.A0A2J6PWU4"/>
<dbReference type="Pfam" id="PF14479">
    <property type="entry name" value="HeLo"/>
    <property type="match status" value="1"/>
</dbReference>
<keyword evidence="3" id="KW-1185">Reference proteome</keyword>
<dbReference type="Proteomes" id="UP000235672">
    <property type="component" value="Unassembled WGS sequence"/>
</dbReference>
<reference evidence="2 3" key="1">
    <citation type="submission" date="2016-05" db="EMBL/GenBank/DDBJ databases">
        <title>A degradative enzymes factory behind the ericoid mycorrhizal symbiosis.</title>
        <authorList>
            <consortium name="DOE Joint Genome Institute"/>
            <person name="Martino E."/>
            <person name="Morin E."/>
            <person name="Grelet G."/>
            <person name="Kuo A."/>
            <person name="Kohler A."/>
            <person name="Daghino S."/>
            <person name="Barry K."/>
            <person name="Choi C."/>
            <person name="Cichocki N."/>
            <person name="Clum A."/>
            <person name="Copeland A."/>
            <person name="Hainaut M."/>
            <person name="Haridas S."/>
            <person name="Labutti K."/>
            <person name="Lindquist E."/>
            <person name="Lipzen A."/>
            <person name="Khouja H.-R."/>
            <person name="Murat C."/>
            <person name="Ohm R."/>
            <person name="Olson A."/>
            <person name="Spatafora J."/>
            <person name="Veneault-Fourrey C."/>
            <person name="Henrissat B."/>
            <person name="Grigoriev I."/>
            <person name="Martin F."/>
            <person name="Perotto S."/>
        </authorList>
    </citation>
    <scope>NUCLEOTIDE SEQUENCE [LARGE SCALE GENOMIC DNA]</scope>
    <source>
        <strain evidence="2 3">UAMH 7357</strain>
    </source>
</reference>
<dbReference type="InterPro" id="IPR029498">
    <property type="entry name" value="HeLo_dom"/>
</dbReference>
<dbReference type="PANTHER" id="PTHR37542">
    <property type="entry name" value="HELO DOMAIN-CONTAINING PROTEIN-RELATED"/>
    <property type="match status" value="1"/>
</dbReference>
<proteinExistence type="predicted"/>
<name>A0A2J6PWU4_9HELO</name>
<dbReference type="Gene3D" id="1.20.120.1020">
    <property type="entry name" value="Prion-inhibition and propagation, HeLo domain"/>
    <property type="match status" value="1"/>
</dbReference>
<dbReference type="EMBL" id="KZ613494">
    <property type="protein sequence ID" value="PMD18488.1"/>
    <property type="molecule type" value="Genomic_DNA"/>
</dbReference>
<dbReference type="OrthoDB" id="1911848at2759"/>
<dbReference type="PANTHER" id="PTHR37542:SF3">
    <property type="entry name" value="PRION-INHIBITION AND PROPAGATION HELO DOMAIN-CONTAINING PROTEIN"/>
    <property type="match status" value="1"/>
</dbReference>
<organism evidence="2 3">
    <name type="scientific">Hyaloscypha hepaticicola</name>
    <dbReference type="NCBI Taxonomy" id="2082293"/>
    <lineage>
        <taxon>Eukaryota</taxon>
        <taxon>Fungi</taxon>
        <taxon>Dikarya</taxon>
        <taxon>Ascomycota</taxon>
        <taxon>Pezizomycotina</taxon>
        <taxon>Leotiomycetes</taxon>
        <taxon>Helotiales</taxon>
        <taxon>Hyaloscyphaceae</taxon>
        <taxon>Hyaloscypha</taxon>
    </lineage>
</organism>
<dbReference type="Gene3D" id="1.10.510.10">
    <property type="entry name" value="Transferase(Phosphotransferase) domain 1"/>
    <property type="match status" value="1"/>
</dbReference>
<evidence type="ECO:0000313" key="3">
    <source>
        <dbReference type="Proteomes" id="UP000235672"/>
    </source>
</evidence>
<dbReference type="InterPro" id="IPR038305">
    <property type="entry name" value="HeLo_sf"/>
</dbReference>
<dbReference type="InterPro" id="IPR011009">
    <property type="entry name" value="Kinase-like_dom_sf"/>
</dbReference>
<sequence>MVLPIDPIGLTTLSFVVAAKSWNTFKTALHFSDDATDLILRLDIEQARFHLWSHNAGHEKAGDSFDQCLLPVVDLVDQILKKLTALFEDADQLRTRYGLVDSGAAVDESKKLQRFLYNLNKALHATGIKTFPPEDDENVPPSLIRRTSMLKMARWGIRDKVHFKELVEVVETHVLKLNQLLNESQQKKLAEDRARLNAVIVGSIEDAATLQVVRSAALTGIQDSAINNLCGRLAFSDRISGVGISLPTFQLSLPLTDFPCLAGDRGNSTVRMLTQRASVDSVSDMLILLEKKTYPISSSQEEFSLLSNRIERIVLLLHVQRRDLRTLKCIGYIHDSPRNCWWIAFEYPMMIPAAVSSEAPVSLLDLFAHKTANRPPLESRIFLAGNLASSVSSLFNSGWLHKSIRSENILFPQLAPLNSDASLGVLASPFLTGFEYSRQHMERSLGKPWHKDINRAIYRHPFYQGQSPGPYRIQYDMYSFGLILVEIARWMPLSSFLDNRAASNPNPNTPQLSTNMQSFTESDARELQKRILYFVDREMAFRVGTRYRDAVRWCLTHADEKMESGLQEGLDNGVLATAEVDWRSALEFYNNVVVPLERQMSDHGEETF</sequence>
<dbReference type="SUPFAM" id="SSF56112">
    <property type="entry name" value="Protein kinase-like (PK-like)"/>
    <property type="match status" value="1"/>
</dbReference>
<evidence type="ECO:0000259" key="1">
    <source>
        <dbReference type="Pfam" id="PF14479"/>
    </source>
</evidence>
<accession>A0A2J6PWU4</accession>
<gene>
    <name evidence="2" type="ORF">NA56DRAFT_647924</name>
</gene>